<proteinExistence type="predicted"/>
<evidence type="ECO:0000313" key="1">
    <source>
        <dbReference type="EMBL" id="KXV47387.1"/>
    </source>
</evidence>
<dbReference type="EMBL" id="LHZR01000109">
    <property type="protein sequence ID" value="KXV47387.1"/>
    <property type="molecule type" value="Genomic_DNA"/>
</dbReference>
<dbReference type="PATRIC" id="fig|318683.6.peg.1300"/>
<evidence type="ECO:0000313" key="2">
    <source>
        <dbReference type="Proteomes" id="UP000075636"/>
    </source>
</evidence>
<organism evidence="1 2">
    <name type="scientific">Gluconobacter albidus</name>
    <dbReference type="NCBI Taxonomy" id="318683"/>
    <lineage>
        <taxon>Bacteria</taxon>
        <taxon>Pseudomonadati</taxon>
        <taxon>Pseudomonadota</taxon>
        <taxon>Alphaproteobacteria</taxon>
        <taxon>Acetobacterales</taxon>
        <taxon>Acetobacteraceae</taxon>
        <taxon>Gluconobacter</taxon>
    </lineage>
</organism>
<protein>
    <submittedName>
        <fullName evidence="1">Uncharacterized protein</fullName>
    </submittedName>
</protein>
<name>A0A149TI46_9PROT</name>
<accession>A0A149TI46</accession>
<reference evidence="1 2" key="1">
    <citation type="submission" date="2015-06" db="EMBL/GenBank/DDBJ databases">
        <title>Improved classification and identification of acetic acid bacteria using matrix-assisted laser desorption/ionization time-of-flight mass spectrometry; Gluconobacter nephelii and Gluconobacter uchimurae are later heterotypic synonyms of Gluconobacter japonicus and Gluconobacter oxydans, respectively.</title>
        <authorList>
            <person name="Li L."/>
            <person name="Cleenwerck I."/>
            <person name="De Vuyst L."/>
            <person name="Vandamme P."/>
        </authorList>
    </citation>
    <scope>NUCLEOTIDE SEQUENCE [LARGE SCALE GENOMIC DNA]</scope>
    <source>
        <strain evidence="1 2">LMG 1768</strain>
    </source>
</reference>
<comment type="caution">
    <text evidence="1">The sequence shown here is derived from an EMBL/GenBank/DDBJ whole genome shotgun (WGS) entry which is preliminary data.</text>
</comment>
<gene>
    <name evidence="1" type="ORF">AD945_10055</name>
</gene>
<dbReference type="Proteomes" id="UP000075636">
    <property type="component" value="Unassembled WGS sequence"/>
</dbReference>
<sequence length="117" mass="13600">MNYLPDFSNKQEAYNHRYSMYLDISEAISPDITKLIMGDPHTPNQCYFSFGFSGEKFTKGNRYWIIIGYAFTKSLFDKMDWNRVNSGSFPSVAYVYYISPGLENLIERQEAGFKDAE</sequence>
<dbReference type="AlphaFoldDB" id="A0A149TI46"/>